<evidence type="ECO:0000313" key="1">
    <source>
        <dbReference type="EMBL" id="CAA9579433.1"/>
    </source>
</evidence>
<dbReference type="AlphaFoldDB" id="A0A6J4VJ37"/>
<proteinExistence type="predicted"/>
<feature type="non-terminal residue" evidence="1">
    <location>
        <position position="1"/>
    </location>
</feature>
<sequence>ARFHIDRSGRAAMAARRHAGARRRRARLLSWRLV</sequence>
<accession>A0A6J4VJ37</accession>
<gene>
    <name evidence="1" type="ORF">AVDCRST_MAG49-4618</name>
</gene>
<organism evidence="1">
    <name type="scientific">uncultured Thermomicrobiales bacterium</name>
    <dbReference type="NCBI Taxonomy" id="1645740"/>
    <lineage>
        <taxon>Bacteria</taxon>
        <taxon>Pseudomonadati</taxon>
        <taxon>Thermomicrobiota</taxon>
        <taxon>Thermomicrobia</taxon>
        <taxon>Thermomicrobiales</taxon>
        <taxon>environmental samples</taxon>
    </lineage>
</organism>
<protein>
    <submittedName>
        <fullName evidence="1">Uncharacterized protein</fullName>
    </submittedName>
</protein>
<reference evidence="1" key="1">
    <citation type="submission" date="2020-02" db="EMBL/GenBank/DDBJ databases">
        <authorList>
            <person name="Meier V. D."/>
        </authorList>
    </citation>
    <scope>NUCLEOTIDE SEQUENCE</scope>
    <source>
        <strain evidence="1">AVDCRST_MAG49</strain>
    </source>
</reference>
<name>A0A6J4VJ37_9BACT</name>
<dbReference type="EMBL" id="CADCWG010000324">
    <property type="protein sequence ID" value="CAA9579433.1"/>
    <property type="molecule type" value="Genomic_DNA"/>
</dbReference>
<feature type="non-terminal residue" evidence="1">
    <location>
        <position position="34"/>
    </location>
</feature>